<keyword evidence="1" id="KW-0378">Hydrolase</keyword>
<dbReference type="InterPro" id="IPR022712">
    <property type="entry name" value="Beta_Casp"/>
</dbReference>
<proteinExistence type="predicted"/>
<dbReference type="InterPro" id="IPR036866">
    <property type="entry name" value="RibonucZ/Hydroxyglut_hydro"/>
</dbReference>
<evidence type="ECO:0000259" key="2">
    <source>
        <dbReference type="SMART" id="SM00849"/>
    </source>
</evidence>
<dbReference type="Gene3D" id="3.40.50.10890">
    <property type="match status" value="1"/>
</dbReference>
<dbReference type="Proteomes" id="UP000199608">
    <property type="component" value="Unassembled WGS sequence"/>
</dbReference>
<dbReference type="Pfam" id="PF10996">
    <property type="entry name" value="Beta-Casp"/>
    <property type="match status" value="1"/>
</dbReference>
<sequence length="525" mass="59374">MDVTFYGAAGEVTGSMHLLDTGTDRILFDCGMFQGRRKESKEKNKIFSIDRTKITNMILSHAHIDHSGRIPVLTSKDFAGRIVTTRPTADALDYMLMDSGHIQESDAQYLNYKSLRSFLYQLENNNVKQKVSNKEKNNIKKMLKKNAYELNNEAINDLQKQHGLDIITPLYTMEQARQSLGFIDGYPFNYPVTIGENTTVKFYVAGHILGSAFSVVTVKNNGKTTRILYTGDVGRFGKPILKDPTLVFDEEDRDIDLFITESTYGDRLHQPVEDLGKRLKKVLNDTFERGGSVIIPSFAFGRTQELIYILHELYDKGEVPRHPVYVDSPLASNITKVFGEHPESYDKETHKTFLEKGKNPFLFDKIRFVQTVEESMRLTQDTSSHVVISASGMCEAGRILHHLRYKVHNPKNTILLVGYMAENTLGRRIQELGFDNIPSGENTEPPELKILGKSYPLLAKVEKIGGFSAHGDKNELEKIITQSNLRIKKIGIVHGEESQSASFAKHLEQKGYDTFIPKPGEKISF</sequence>
<evidence type="ECO:0000313" key="4">
    <source>
        <dbReference type="EMBL" id="SDU42533.1"/>
    </source>
</evidence>
<dbReference type="PANTHER" id="PTHR11203:SF37">
    <property type="entry name" value="INTEGRATOR COMPLEX SUBUNIT 11"/>
    <property type="match status" value="1"/>
</dbReference>
<protein>
    <submittedName>
        <fullName evidence="4">Metallo-beta-lactamase family protein</fullName>
    </submittedName>
</protein>
<evidence type="ECO:0000259" key="3">
    <source>
        <dbReference type="SMART" id="SM01027"/>
    </source>
</evidence>
<dbReference type="Gene3D" id="3.60.15.10">
    <property type="entry name" value="Ribonuclease Z/Hydroxyacylglutathione hydrolase-like"/>
    <property type="match status" value="1"/>
</dbReference>
<gene>
    <name evidence="4" type="ORF">SAMN04487931_108127</name>
</gene>
<keyword evidence="5" id="KW-1185">Reference proteome</keyword>
<dbReference type="CDD" id="cd16295">
    <property type="entry name" value="TTHA0252-CPSF-like_MBL-fold"/>
    <property type="match status" value="1"/>
</dbReference>
<dbReference type="SMART" id="SM00849">
    <property type="entry name" value="Lactamase_B"/>
    <property type="match status" value="1"/>
</dbReference>
<feature type="domain" description="Metallo-beta-lactamase" evidence="2">
    <location>
        <begin position="13"/>
        <end position="279"/>
    </location>
</feature>
<dbReference type="Pfam" id="PF00753">
    <property type="entry name" value="Lactamase_B"/>
    <property type="match status" value="1"/>
</dbReference>
<dbReference type="EMBL" id="FNLL01000008">
    <property type="protein sequence ID" value="SDU42533.1"/>
    <property type="molecule type" value="Genomic_DNA"/>
</dbReference>
<dbReference type="PANTHER" id="PTHR11203">
    <property type="entry name" value="CLEAVAGE AND POLYADENYLATION SPECIFICITY FACTOR FAMILY MEMBER"/>
    <property type="match status" value="1"/>
</dbReference>
<dbReference type="SMART" id="SM01027">
    <property type="entry name" value="Beta-Casp"/>
    <property type="match status" value="1"/>
</dbReference>
<feature type="domain" description="Beta-Casp" evidence="3">
    <location>
        <begin position="303"/>
        <end position="429"/>
    </location>
</feature>
<dbReference type="GO" id="GO:0004521">
    <property type="term" value="F:RNA endonuclease activity"/>
    <property type="evidence" value="ECO:0007669"/>
    <property type="project" value="TreeGrafter"/>
</dbReference>
<evidence type="ECO:0000313" key="5">
    <source>
        <dbReference type="Proteomes" id="UP000199608"/>
    </source>
</evidence>
<dbReference type="AlphaFoldDB" id="A0A1H2IEL6"/>
<dbReference type="Pfam" id="PF07521">
    <property type="entry name" value="RMMBL"/>
    <property type="match status" value="1"/>
</dbReference>
<dbReference type="GO" id="GO:0016787">
    <property type="term" value="F:hydrolase activity"/>
    <property type="evidence" value="ECO:0007669"/>
    <property type="project" value="UniProtKB-KW"/>
</dbReference>
<dbReference type="InterPro" id="IPR011108">
    <property type="entry name" value="RMMBL"/>
</dbReference>
<dbReference type="InterPro" id="IPR050698">
    <property type="entry name" value="MBL"/>
</dbReference>
<organism evidence="4 5">
    <name type="scientific">Desulfobacula phenolica</name>
    <dbReference type="NCBI Taxonomy" id="90732"/>
    <lineage>
        <taxon>Bacteria</taxon>
        <taxon>Pseudomonadati</taxon>
        <taxon>Thermodesulfobacteriota</taxon>
        <taxon>Desulfobacteria</taxon>
        <taxon>Desulfobacterales</taxon>
        <taxon>Desulfobacteraceae</taxon>
        <taxon>Desulfobacula</taxon>
    </lineage>
</organism>
<name>A0A1H2IEL6_9BACT</name>
<dbReference type="RefSeq" id="WP_092235439.1">
    <property type="nucleotide sequence ID" value="NZ_FNLL01000008.1"/>
</dbReference>
<dbReference type="SUPFAM" id="SSF56281">
    <property type="entry name" value="Metallo-hydrolase/oxidoreductase"/>
    <property type="match status" value="1"/>
</dbReference>
<dbReference type="InterPro" id="IPR001279">
    <property type="entry name" value="Metallo-B-lactamas"/>
</dbReference>
<accession>A0A1H2IEL6</accession>
<evidence type="ECO:0000256" key="1">
    <source>
        <dbReference type="ARBA" id="ARBA00022801"/>
    </source>
</evidence>
<reference evidence="5" key="1">
    <citation type="submission" date="2016-10" db="EMBL/GenBank/DDBJ databases">
        <authorList>
            <person name="Varghese N."/>
            <person name="Submissions S."/>
        </authorList>
    </citation>
    <scope>NUCLEOTIDE SEQUENCE [LARGE SCALE GENOMIC DNA]</scope>
    <source>
        <strain evidence="5">DSM 3384</strain>
    </source>
</reference>